<protein>
    <submittedName>
        <fullName evidence="6">Type II toxin-antitoxin system HipA family toxin</fullName>
    </submittedName>
</protein>
<dbReference type="InterPro" id="IPR012893">
    <property type="entry name" value="HipA-like_C"/>
</dbReference>
<dbReference type="Proteomes" id="UP001168575">
    <property type="component" value="Unassembled WGS sequence"/>
</dbReference>
<dbReference type="Pfam" id="PF13657">
    <property type="entry name" value="Couple_hipA"/>
    <property type="match status" value="1"/>
</dbReference>
<organism evidence="6 7">
    <name type="scientific">Phoenicibacter congonensis</name>
    <dbReference type="NCBI Taxonomy" id="1944646"/>
    <lineage>
        <taxon>Bacteria</taxon>
        <taxon>Bacillati</taxon>
        <taxon>Actinomycetota</taxon>
        <taxon>Coriobacteriia</taxon>
        <taxon>Eggerthellales</taxon>
        <taxon>Eggerthellaceae</taxon>
        <taxon>Phoenicibacter</taxon>
    </lineage>
</organism>
<comment type="caution">
    <text evidence="6">The sequence shown here is derived from an EMBL/GenBank/DDBJ whole genome shotgun (WGS) entry which is preliminary data.</text>
</comment>
<dbReference type="InterPro" id="IPR017508">
    <property type="entry name" value="HipA_N1"/>
</dbReference>
<accession>A0AA43UB36</accession>
<feature type="domain" description="HipA N-terminal subdomain 1" evidence="5">
    <location>
        <begin position="24"/>
        <end position="86"/>
    </location>
</feature>
<dbReference type="AlphaFoldDB" id="A0AA43UB36"/>
<keyword evidence="7" id="KW-1185">Reference proteome</keyword>
<dbReference type="EMBL" id="JAUMVS010000054">
    <property type="protein sequence ID" value="MDO4841842.1"/>
    <property type="molecule type" value="Genomic_DNA"/>
</dbReference>
<evidence type="ECO:0000259" key="4">
    <source>
        <dbReference type="Pfam" id="PF07804"/>
    </source>
</evidence>
<keyword evidence="3" id="KW-0418">Kinase</keyword>
<dbReference type="Gene3D" id="1.10.1070.20">
    <property type="match status" value="1"/>
</dbReference>
<dbReference type="Pfam" id="PF07804">
    <property type="entry name" value="HipA_C"/>
    <property type="match status" value="1"/>
</dbReference>
<dbReference type="InterPro" id="IPR052028">
    <property type="entry name" value="HipA_Ser/Thr_kinase"/>
</dbReference>
<comment type="similarity">
    <text evidence="1">Belongs to the HipA Ser/Thr kinase family.</text>
</comment>
<dbReference type="GO" id="GO:0005829">
    <property type="term" value="C:cytosol"/>
    <property type="evidence" value="ECO:0007669"/>
    <property type="project" value="TreeGrafter"/>
</dbReference>
<evidence type="ECO:0000256" key="2">
    <source>
        <dbReference type="ARBA" id="ARBA00022679"/>
    </source>
</evidence>
<name>A0AA43UB36_9ACTN</name>
<reference evidence="6" key="1">
    <citation type="submission" date="2023-07" db="EMBL/GenBank/DDBJ databases">
        <title>Between Cages and Wild: Unraveling the Impact of Captivity on Animal Microbiomes and Antimicrobial Resistance.</title>
        <authorList>
            <person name="Schmartz G.P."/>
            <person name="Rehner J."/>
            <person name="Schuff M.J."/>
            <person name="Becker S.L."/>
            <person name="Kravczyk M."/>
            <person name="Gurevich A."/>
            <person name="Francke R."/>
            <person name="Mueller R."/>
            <person name="Keller V."/>
            <person name="Keller A."/>
        </authorList>
    </citation>
    <scope>NUCLEOTIDE SEQUENCE</scope>
    <source>
        <strain evidence="6">S12M_St_49</strain>
    </source>
</reference>
<keyword evidence="2" id="KW-0808">Transferase</keyword>
<evidence type="ECO:0000256" key="1">
    <source>
        <dbReference type="ARBA" id="ARBA00010164"/>
    </source>
</evidence>
<proteinExistence type="inferred from homology"/>
<gene>
    <name evidence="6" type="ORF">Q3982_04110</name>
</gene>
<dbReference type="GO" id="GO:0004674">
    <property type="term" value="F:protein serine/threonine kinase activity"/>
    <property type="evidence" value="ECO:0007669"/>
    <property type="project" value="TreeGrafter"/>
</dbReference>
<dbReference type="PANTHER" id="PTHR37419:SF8">
    <property type="entry name" value="TOXIN YJJJ"/>
    <property type="match status" value="1"/>
</dbReference>
<sequence length="411" mass="45457">MHLKVTITHEGTDVHCGDLYTQMQRGRESAMFRYSDSWLTSGYALSPDLPLTTGSFSSHDGFADLRVFQDCMPDRWGRNLLDRDKNRRARETGDTPRTLGEVDYLIGVSDVTRQGAIRVWGEDGQPLSMSVNAVPREVDLPNLLDASDLASEDLTADVQDLVDAGSSLGGARPKATIRDASGNLYICKLPKTDEVEERDVCAWEYVAMQLSEDIGINVMPSKLLRIGKRSVLITKRFDRDGAVRIPYISGMSAISGNDGGRYSLLDLVDFIEQECARPEENLRELWLRALFTCAIGNTDNHMRNYGFLRQNDGWVLAPQFDVNPTMGNSSKMLASAVDANDYFADVELVVKVSEFYRVPKEEAIRQCGEVAEALSGWQTIARKAAIDESSIAAFKPCFEAGIAKLLACASS</sequence>
<evidence type="ECO:0000313" key="7">
    <source>
        <dbReference type="Proteomes" id="UP001168575"/>
    </source>
</evidence>
<evidence type="ECO:0000313" key="6">
    <source>
        <dbReference type="EMBL" id="MDO4841842.1"/>
    </source>
</evidence>
<dbReference type="PANTHER" id="PTHR37419">
    <property type="entry name" value="SERINE/THREONINE-PROTEIN KINASE TOXIN HIPA"/>
    <property type="match status" value="1"/>
</dbReference>
<evidence type="ECO:0000259" key="5">
    <source>
        <dbReference type="Pfam" id="PF13657"/>
    </source>
</evidence>
<evidence type="ECO:0000256" key="3">
    <source>
        <dbReference type="ARBA" id="ARBA00022777"/>
    </source>
</evidence>
<feature type="domain" description="HipA-like C-terminal" evidence="4">
    <location>
        <begin position="166"/>
        <end position="372"/>
    </location>
</feature>